<evidence type="ECO:0000256" key="8">
    <source>
        <dbReference type="ARBA" id="ARBA00023211"/>
    </source>
</evidence>
<organism evidence="12 14">
    <name type="scientific">Adineta steineri</name>
    <dbReference type="NCBI Taxonomy" id="433720"/>
    <lineage>
        <taxon>Eukaryota</taxon>
        <taxon>Metazoa</taxon>
        <taxon>Spiralia</taxon>
        <taxon>Gnathifera</taxon>
        <taxon>Rotifera</taxon>
        <taxon>Eurotatoria</taxon>
        <taxon>Bdelloidea</taxon>
        <taxon>Adinetida</taxon>
        <taxon>Adinetidae</taxon>
        <taxon>Adineta</taxon>
    </lineage>
</organism>
<keyword evidence="7 9" id="KW-0802">TPR repeat</keyword>
<dbReference type="Pfam" id="PF00149">
    <property type="entry name" value="Metallophos"/>
    <property type="match status" value="1"/>
</dbReference>
<dbReference type="SMART" id="SM00156">
    <property type="entry name" value="PP2Ac"/>
    <property type="match status" value="1"/>
</dbReference>
<feature type="repeat" description="TPR" evidence="9">
    <location>
        <begin position="32"/>
        <end position="65"/>
    </location>
</feature>
<dbReference type="PROSITE" id="PS50005">
    <property type="entry name" value="TPR"/>
    <property type="match status" value="2"/>
</dbReference>
<dbReference type="SMART" id="SM00028">
    <property type="entry name" value="TPR"/>
    <property type="match status" value="2"/>
</dbReference>
<proteinExistence type="inferred from homology"/>
<accession>A0A813T515</accession>
<dbReference type="InterPro" id="IPR043504">
    <property type="entry name" value="Peptidase_S1_PA_chymotrypsin"/>
</dbReference>
<dbReference type="PANTHER" id="PTHR45668">
    <property type="entry name" value="SERINE/THREONINE-PROTEIN PHOSPHATASE 5-RELATED"/>
    <property type="match status" value="1"/>
</dbReference>
<dbReference type="InterPro" id="IPR013105">
    <property type="entry name" value="TPR_2"/>
</dbReference>
<dbReference type="InterPro" id="IPR006186">
    <property type="entry name" value="Ser/Thr-sp_prot-phosphatase"/>
</dbReference>
<feature type="region of interest" description="Disordered" evidence="10">
    <location>
        <begin position="385"/>
        <end position="406"/>
    </location>
</feature>
<evidence type="ECO:0000256" key="3">
    <source>
        <dbReference type="ARBA" id="ARBA00013081"/>
    </source>
</evidence>
<dbReference type="EMBL" id="CAJNOE010000047">
    <property type="protein sequence ID" value="CAF0807567.1"/>
    <property type="molecule type" value="Genomic_DNA"/>
</dbReference>
<dbReference type="GO" id="GO:0006508">
    <property type="term" value="P:proteolysis"/>
    <property type="evidence" value="ECO:0007669"/>
    <property type="project" value="InterPro"/>
</dbReference>
<dbReference type="InterPro" id="IPR013235">
    <property type="entry name" value="PPP_dom"/>
</dbReference>
<dbReference type="InterPro" id="IPR009003">
    <property type="entry name" value="Peptidase_S1_PA"/>
</dbReference>
<dbReference type="FunFam" id="3.60.21.10:FF:000017">
    <property type="entry name" value="Serine/threonine-protein phosphatase"/>
    <property type="match status" value="1"/>
</dbReference>
<keyword evidence="4" id="KW-0479">Metal-binding</keyword>
<comment type="caution">
    <text evidence="12">The sequence shown here is derived from an EMBL/GenBank/DDBJ whole genome shotgun (WGS) entry which is preliminary data.</text>
</comment>
<evidence type="ECO:0000259" key="11">
    <source>
        <dbReference type="SMART" id="SM00156"/>
    </source>
</evidence>
<keyword evidence="5" id="KW-0677">Repeat</keyword>
<dbReference type="AlphaFoldDB" id="A0A813T515"/>
<evidence type="ECO:0000256" key="10">
    <source>
        <dbReference type="SAM" id="MobiDB-lite"/>
    </source>
</evidence>
<protein>
    <recommendedName>
        <fullName evidence="3">protein-serine/threonine phosphatase</fullName>
        <ecNumber evidence="3">3.1.3.16</ecNumber>
    </recommendedName>
</protein>
<reference evidence="12" key="1">
    <citation type="submission" date="2021-02" db="EMBL/GenBank/DDBJ databases">
        <authorList>
            <person name="Nowell W R."/>
        </authorList>
    </citation>
    <scope>NUCLEOTIDE SEQUENCE</scope>
</reference>
<feature type="repeat" description="TPR" evidence="9">
    <location>
        <begin position="99"/>
        <end position="132"/>
    </location>
</feature>
<dbReference type="Gene3D" id="1.25.40.10">
    <property type="entry name" value="Tetratricopeptide repeat domain"/>
    <property type="match status" value="1"/>
</dbReference>
<dbReference type="GO" id="GO:0004722">
    <property type="term" value="F:protein serine/threonine phosphatase activity"/>
    <property type="evidence" value="ECO:0007669"/>
    <property type="project" value="UniProtKB-EC"/>
</dbReference>
<dbReference type="SUPFAM" id="SSF56300">
    <property type="entry name" value="Metallo-dependent phosphatases"/>
    <property type="match status" value="1"/>
</dbReference>
<dbReference type="InterPro" id="IPR019734">
    <property type="entry name" value="TPR_rpt"/>
</dbReference>
<dbReference type="PANTHER" id="PTHR45668:SF5">
    <property type="entry name" value="SERINE_THREONINE-PROTEIN PHOSPHATASE 5"/>
    <property type="match status" value="1"/>
</dbReference>
<evidence type="ECO:0000313" key="12">
    <source>
        <dbReference type="EMBL" id="CAF0807567.1"/>
    </source>
</evidence>
<dbReference type="InterPro" id="IPR029052">
    <property type="entry name" value="Metallo-depent_PP-like"/>
</dbReference>
<evidence type="ECO:0000313" key="14">
    <source>
        <dbReference type="Proteomes" id="UP000663860"/>
    </source>
</evidence>
<dbReference type="InterPro" id="IPR051134">
    <property type="entry name" value="PPP_phosphatase"/>
</dbReference>
<dbReference type="SUPFAM" id="SSF48452">
    <property type="entry name" value="TPR-like"/>
    <property type="match status" value="1"/>
</dbReference>
<dbReference type="PRINTS" id="PR00114">
    <property type="entry name" value="STPHPHTASE"/>
</dbReference>
<dbReference type="Pfam" id="PF00089">
    <property type="entry name" value="Trypsin"/>
    <property type="match status" value="1"/>
</dbReference>
<dbReference type="Gene3D" id="2.40.10.10">
    <property type="entry name" value="Trypsin-like serine proteases"/>
    <property type="match status" value="2"/>
</dbReference>
<evidence type="ECO:0000256" key="9">
    <source>
        <dbReference type="PROSITE-ProRule" id="PRU00339"/>
    </source>
</evidence>
<dbReference type="Gene3D" id="3.60.21.10">
    <property type="match status" value="1"/>
</dbReference>
<dbReference type="Pfam" id="PF07719">
    <property type="entry name" value="TPR_2"/>
    <property type="match status" value="1"/>
</dbReference>
<dbReference type="SUPFAM" id="SSF50494">
    <property type="entry name" value="Trypsin-like serine proteases"/>
    <property type="match status" value="1"/>
</dbReference>
<dbReference type="GO" id="GO:0046872">
    <property type="term" value="F:metal ion binding"/>
    <property type="evidence" value="ECO:0007669"/>
    <property type="project" value="UniProtKB-KW"/>
</dbReference>
<keyword evidence="6" id="KW-0378">Hydrolase</keyword>
<dbReference type="EMBL" id="CAJOBB010000324">
    <property type="protein sequence ID" value="CAF3651194.1"/>
    <property type="molecule type" value="Genomic_DNA"/>
</dbReference>
<dbReference type="InterPro" id="IPR018114">
    <property type="entry name" value="TRYPSIN_HIS"/>
</dbReference>
<comment type="similarity">
    <text evidence="2">Belongs to the PPP phosphatase family. PP-5 (PP-T) subfamily.</text>
</comment>
<dbReference type="GO" id="GO:0004252">
    <property type="term" value="F:serine-type endopeptidase activity"/>
    <property type="evidence" value="ECO:0007669"/>
    <property type="project" value="InterPro"/>
</dbReference>
<dbReference type="EC" id="3.1.3.16" evidence="3"/>
<feature type="domain" description="Serine/threonine specific protein phosphatases" evidence="11">
    <location>
        <begin position="208"/>
        <end position="484"/>
    </location>
</feature>
<dbReference type="InterPro" id="IPR001254">
    <property type="entry name" value="Trypsin_dom"/>
</dbReference>
<gene>
    <name evidence="12" type="ORF">IZO911_LOCUS7278</name>
    <name evidence="13" type="ORF">KXQ929_LOCUS7758</name>
</gene>
<dbReference type="InterPro" id="IPR004843">
    <property type="entry name" value="Calcineurin-like_PHP"/>
</dbReference>
<evidence type="ECO:0000256" key="7">
    <source>
        <dbReference type="ARBA" id="ARBA00022803"/>
    </source>
</evidence>
<keyword evidence="8" id="KW-0464">Manganese</keyword>
<dbReference type="Proteomes" id="UP000663860">
    <property type="component" value="Unassembled WGS sequence"/>
</dbReference>
<evidence type="ECO:0000256" key="6">
    <source>
        <dbReference type="ARBA" id="ARBA00022801"/>
    </source>
</evidence>
<dbReference type="InterPro" id="IPR011990">
    <property type="entry name" value="TPR-like_helical_dom_sf"/>
</dbReference>
<dbReference type="Proteomes" id="UP000663868">
    <property type="component" value="Unassembled WGS sequence"/>
</dbReference>
<dbReference type="PROSITE" id="PS00134">
    <property type="entry name" value="TRYPSIN_HIS"/>
    <property type="match status" value="1"/>
</dbReference>
<sequence length="721" mass="81575">MTTNVEADLTKKLETSSLEAAQHEIPISKDTADALKAQANEAFKNGDYDTATELYSKAIEIYPDAILYSNRSFAYLRREWYGYALIDAKKALEYDSKYIKAFYRRASAYMALGKYPLALNDYEYVKKVCPNDKDALLKYEECKKIVTRIRFEKAIAVDESTKSVVNQIDLNSMTIEKEYDGPHLDAEGRVTKEFMFELLPYFENQKKLHKKYAYQIILQILTLLKTLPSLIDITVPSKHKFTICGDVHGQFYDLLNIFKLNGPPSDQNPYLFNGDFVDRGSFSMECILTLFGFKLLYPDHFFLARGNHESLTMNQMYGFEGEVKAKYTVQMFQLFTEVFNYLPLSHCINNKVLVMHGGLFSKDDVTLKDIRAIERVKQPPEDGLMSEILWSDPQPQNGRSESKRGVGLQFGPDVTERFLKFNNLEYVVRSHEVKQEGYELAHNGKCITVFSAPNYCDSMGNKGAYITITGDDVRPKFTSYTAVPHPPVRPMMYANQLSMFDNRVAVESSAYPWSAVGKLSTGCTGTLVGSDLVLTAAHCVIDSKTHALSTKSLYFYANMIDGKSSHQAFVSHIWWGTTDPNTNRNKDWALLRLDKKLGDTQGWLGVRMLSTNTMITTSGTLVGYSADFRNSKTAGVHIGCSITKQLKDDLFIHNCDMTRGASGGPIFANWNGSPYIYALNVAEFRHGGDQSLQIWDFNDNEANVAMWSVELMNKINSLKQS</sequence>
<evidence type="ECO:0000313" key="13">
    <source>
        <dbReference type="EMBL" id="CAF3651194.1"/>
    </source>
</evidence>
<evidence type="ECO:0000256" key="5">
    <source>
        <dbReference type="ARBA" id="ARBA00022737"/>
    </source>
</evidence>
<comment type="cofactor">
    <cofactor evidence="1">
        <name>Mn(2+)</name>
        <dbReference type="ChEBI" id="CHEBI:29035"/>
    </cofactor>
</comment>
<evidence type="ECO:0000256" key="4">
    <source>
        <dbReference type="ARBA" id="ARBA00022723"/>
    </source>
</evidence>
<evidence type="ECO:0000256" key="1">
    <source>
        <dbReference type="ARBA" id="ARBA00001936"/>
    </source>
</evidence>
<dbReference type="CDD" id="cd07417">
    <property type="entry name" value="MPP_PP5_C"/>
    <property type="match status" value="1"/>
</dbReference>
<dbReference type="Pfam" id="PF08321">
    <property type="entry name" value="PPP5"/>
    <property type="match status" value="1"/>
</dbReference>
<evidence type="ECO:0000256" key="2">
    <source>
        <dbReference type="ARBA" id="ARBA00008786"/>
    </source>
</evidence>
<name>A0A813T515_9BILA</name>
<dbReference type="InterPro" id="IPR041753">
    <property type="entry name" value="PP5_C"/>
</dbReference>